<dbReference type="EMBL" id="FTNI01000023">
    <property type="protein sequence ID" value="SIS02180.1"/>
    <property type="molecule type" value="Genomic_DNA"/>
</dbReference>
<accession>A0A1N7FPF2</accession>
<protein>
    <submittedName>
        <fullName evidence="1">Uncharacterized protein</fullName>
    </submittedName>
</protein>
<name>A0A1N7FPF2_9ACTN</name>
<gene>
    <name evidence="1" type="ORF">SAMN05421833_12351</name>
</gene>
<organism evidence="1 2">
    <name type="scientific">Microbispora rosea</name>
    <dbReference type="NCBI Taxonomy" id="58117"/>
    <lineage>
        <taxon>Bacteria</taxon>
        <taxon>Bacillati</taxon>
        <taxon>Actinomycetota</taxon>
        <taxon>Actinomycetes</taxon>
        <taxon>Streptosporangiales</taxon>
        <taxon>Streptosporangiaceae</taxon>
        <taxon>Microbispora</taxon>
    </lineage>
</organism>
<dbReference type="Proteomes" id="UP000186096">
    <property type="component" value="Unassembled WGS sequence"/>
</dbReference>
<proteinExistence type="predicted"/>
<evidence type="ECO:0000313" key="1">
    <source>
        <dbReference type="EMBL" id="SIS02180.1"/>
    </source>
</evidence>
<keyword evidence="2" id="KW-1185">Reference proteome</keyword>
<dbReference type="PROSITE" id="PS51257">
    <property type="entry name" value="PROKAR_LIPOPROTEIN"/>
    <property type="match status" value="1"/>
</dbReference>
<reference evidence="2" key="1">
    <citation type="submission" date="2017-01" db="EMBL/GenBank/DDBJ databases">
        <authorList>
            <person name="Varghese N."/>
            <person name="Submissions S."/>
        </authorList>
    </citation>
    <scope>NUCLEOTIDE SEQUENCE [LARGE SCALE GENOMIC DNA]</scope>
    <source>
        <strain evidence="2">ATCC 12950</strain>
    </source>
</reference>
<dbReference type="AlphaFoldDB" id="A0A1N7FPF2"/>
<evidence type="ECO:0000313" key="2">
    <source>
        <dbReference type="Proteomes" id="UP000186096"/>
    </source>
</evidence>
<sequence>MIMRNTDGACATSRARVLTVGLVIVGALASSACQPRAEAMFHIINYSQETVTVGWKSNGGSFLTLDPGEGYPYGVADSDCTNPEPDAILIATSETGKIYTYGPRICRGTSWLIGKQ</sequence>